<name>A0A9X1WW55_9GAMM</name>
<evidence type="ECO:0000313" key="3">
    <source>
        <dbReference type="Proteomes" id="UP001139701"/>
    </source>
</evidence>
<sequence length="122" mass="14105">MTEQTNHDFKQSNFNQTDLKQYTTITYGLYIASLLIGFTSIVAVIMNYLKRDEARGTWLESHFDWQIKTFWYSLIGGVIGFLLLIVLIGYLVLMAVGVWYIYRVIKGMILLLDNKPIGDGWV</sequence>
<keyword evidence="1" id="KW-1133">Transmembrane helix</keyword>
<gene>
    <name evidence="2" type="ORF">MKI79_05120</name>
</gene>
<organism evidence="2 3">
    <name type="scientific">Acinetobacter sedimenti</name>
    <dbReference type="NCBI Taxonomy" id="2919922"/>
    <lineage>
        <taxon>Bacteria</taxon>
        <taxon>Pseudomonadati</taxon>
        <taxon>Pseudomonadota</taxon>
        <taxon>Gammaproteobacteria</taxon>
        <taxon>Moraxellales</taxon>
        <taxon>Moraxellaceae</taxon>
        <taxon>Acinetobacter</taxon>
    </lineage>
</organism>
<dbReference type="RefSeq" id="WP_241570973.1">
    <property type="nucleotide sequence ID" value="NZ_JAKUML010000006.1"/>
</dbReference>
<accession>A0A9X1WW55</accession>
<comment type="caution">
    <text evidence="2">The sequence shown here is derived from an EMBL/GenBank/DDBJ whole genome shotgun (WGS) entry which is preliminary data.</text>
</comment>
<feature type="transmembrane region" description="Helical" evidence="1">
    <location>
        <begin position="70"/>
        <end position="102"/>
    </location>
</feature>
<dbReference type="Proteomes" id="UP001139701">
    <property type="component" value="Unassembled WGS sequence"/>
</dbReference>
<reference evidence="2" key="1">
    <citation type="submission" date="2022-02" db="EMBL/GenBank/DDBJ databases">
        <title>Acinetobacter A3.8 sp. nov., isolated from Sediment (Zhairuo Island).</title>
        <authorList>
            <person name="Zheng K."/>
        </authorList>
    </citation>
    <scope>NUCLEOTIDE SEQUENCE</scope>
    <source>
        <strain evidence="2">A3.8</strain>
    </source>
</reference>
<evidence type="ECO:0000256" key="1">
    <source>
        <dbReference type="SAM" id="Phobius"/>
    </source>
</evidence>
<evidence type="ECO:0008006" key="4">
    <source>
        <dbReference type="Google" id="ProtNLM"/>
    </source>
</evidence>
<evidence type="ECO:0000313" key="2">
    <source>
        <dbReference type="EMBL" id="MCJ8146284.1"/>
    </source>
</evidence>
<keyword evidence="1" id="KW-0472">Membrane</keyword>
<feature type="transmembrane region" description="Helical" evidence="1">
    <location>
        <begin position="27"/>
        <end position="49"/>
    </location>
</feature>
<keyword evidence="1" id="KW-0812">Transmembrane</keyword>
<proteinExistence type="predicted"/>
<dbReference type="AlphaFoldDB" id="A0A9X1WW55"/>
<dbReference type="EMBL" id="JAKUML010000006">
    <property type="protein sequence ID" value="MCJ8146284.1"/>
    <property type="molecule type" value="Genomic_DNA"/>
</dbReference>
<protein>
    <recommendedName>
        <fullName evidence="4">Transmembrane protein</fullName>
    </recommendedName>
</protein>
<keyword evidence="3" id="KW-1185">Reference proteome</keyword>